<dbReference type="RefSeq" id="WP_165616706.1">
    <property type="nucleotide sequence ID" value="NZ_FNEJ01000001.1"/>
</dbReference>
<evidence type="ECO:0000313" key="2">
    <source>
        <dbReference type="Proteomes" id="UP000199093"/>
    </source>
</evidence>
<keyword evidence="2" id="KW-1185">Reference proteome</keyword>
<gene>
    <name evidence="1" type="ORF">SAMN04487993_100191</name>
</gene>
<dbReference type="AlphaFoldDB" id="A0A1G8HWL9"/>
<accession>A0A1G8HWL9</accession>
<protein>
    <submittedName>
        <fullName evidence="1">Uncharacterized protein</fullName>
    </submittedName>
</protein>
<dbReference type="Proteomes" id="UP000199093">
    <property type="component" value="Unassembled WGS sequence"/>
</dbReference>
<evidence type="ECO:0000313" key="1">
    <source>
        <dbReference type="EMBL" id="SDI11125.1"/>
    </source>
</evidence>
<organism evidence="1 2">
    <name type="scientific">Salipiger marinus</name>
    <dbReference type="NCBI Taxonomy" id="555512"/>
    <lineage>
        <taxon>Bacteria</taxon>
        <taxon>Pseudomonadati</taxon>
        <taxon>Pseudomonadota</taxon>
        <taxon>Alphaproteobacteria</taxon>
        <taxon>Rhodobacterales</taxon>
        <taxon>Roseobacteraceae</taxon>
        <taxon>Salipiger</taxon>
    </lineage>
</organism>
<reference evidence="1 2" key="1">
    <citation type="submission" date="2016-10" db="EMBL/GenBank/DDBJ databases">
        <authorList>
            <person name="de Groot N.N."/>
        </authorList>
    </citation>
    <scope>NUCLEOTIDE SEQUENCE [LARGE SCALE GENOMIC DNA]</scope>
    <source>
        <strain evidence="1 2">DSM 26424</strain>
    </source>
</reference>
<name>A0A1G8HWL9_9RHOB</name>
<dbReference type="EMBL" id="FNEJ01000001">
    <property type="protein sequence ID" value="SDI11125.1"/>
    <property type="molecule type" value="Genomic_DNA"/>
</dbReference>
<sequence>MMIDLTDIARGRRIVALAARDMLSRRRHPRPVQDMLTRTLRRLRLSF</sequence>
<proteinExistence type="predicted"/>